<dbReference type="RefSeq" id="WP_148988862.1">
    <property type="nucleotide sequence ID" value="NZ_VTEV01000005.1"/>
</dbReference>
<dbReference type="AlphaFoldDB" id="A0A5D4SWG9"/>
<dbReference type="EMBL" id="VTEV01000005">
    <property type="protein sequence ID" value="TYS67753.1"/>
    <property type="molecule type" value="Genomic_DNA"/>
</dbReference>
<sequence>MKFVHIFGPQAVGKMTVGQELEKITDLKLFHNHMTIDLVGHFFDYSTKEAKRLVNLFRQEIFEEVSKSDLYGMIFTYVWMFDKESDWEYVKNLTQLFESRGATVYYVELEADLDERLERNKTPNRLEHKPKKRDLEWSENDLLETLEKHRLNSMDGEIPFENYIKIDNTNMSAEDVARAIKNRFDF</sequence>
<dbReference type="InterPro" id="IPR027417">
    <property type="entry name" value="P-loop_NTPase"/>
</dbReference>
<reference evidence="1 2" key="1">
    <citation type="submission" date="2019-08" db="EMBL/GenBank/DDBJ databases">
        <title>Bacillus genomes from the desert of Cuatro Cienegas, Coahuila.</title>
        <authorList>
            <person name="Olmedo-Alvarez G."/>
        </authorList>
    </citation>
    <scope>NUCLEOTIDE SEQUENCE [LARGE SCALE GENOMIC DNA]</scope>
    <source>
        <strain evidence="1 2">CH28_1T</strain>
    </source>
</reference>
<dbReference type="SUPFAM" id="SSF52540">
    <property type="entry name" value="P-loop containing nucleoside triphosphate hydrolases"/>
    <property type="match status" value="1"/>
</dbReference>
<gene>
    <name evidence="1" type="ORF">FZC76_14420</name>
</gene>
<name>A0A5D4SWG9_9BACI</name>
<protein>
    <submittedName>
        <fullName evidence="1">AAA family ATPase</fullName>
    </submittedName>
</protein>
<dbReference type="OrthoDB" id="193997at2"/>
<accession>A0A5D4SWG9</accession>
<organism evidence="1 2">
    <name type="scientific">Sutcliffiella horikoshii</name>
    <dbReference type="NCBI Taxonomy" id="79883"/>
    <lineage>
        <taxon>Bacteria</taxon>
        <taxon>Bacillati</taxon>
        <taxon>Bacillota</taxon>
        <taxon>Bacilli</taxon>
        <taxon>Bacillales</taxon>
        <taxon>Bacillaceae</taxon>
        <taxon>Sutcliffiella</taxon>
    </lineage>
</organism>
<comment type="caution">
    <text evidence="1">The sequence shown here is derived from an EMBL/GenBank/DDBJ whole genome shotgun (WGS) entry which is preliminary data.</text>
</comment>
<dbReference type="STRING" id="79883.GCA_001636495_00038"/>
<evidence type="ECO:0000313" key="1">
    <source>
        <dbReference type="EMBL" id="TYS67753.1"/>
    </source>
</evidence>
<proteinExistence type="predicted"/>
<evidence type="ECO:0000313" key="2">
    <source>
        <dbReference type="Proteomes" id="UP000322524"/>
    </source>
</evidence>
<dbReference type="Gene3D" id="3.40.50.300">
    <property type="entry name" value="P-loop containing nucleotide triphosphate hydrolases"/>
    <property type="match status" value="1"/>
</dbReference>
<dbReference type="Proteomes" id="UP000322524">
    <property type="component" value="Unassembled WGS sequence"/>
</dbReference>